<feature type="domain" description="DUF8020" evidence="2">
    <location>
        <begin position="41"/>
        <end position="115"/>
    </location>
</feature>
<dbReference type="RefSeq" id="WP_187685413.1">
    <property type="nucleotide sequence ID" value="NZ_AP023396.1"/>
</dbReference>
<dbReference type="GeneID" id="80350868"/>
<name>A0A7G1KXF9_9NOCA</name>
<proteinExistence type="predicted"/>
<dbReference type="EMBL" id="AP023396">
    <property type="protein sequence ID" value="BCK58719.1"/>
    <property type="molecule type" value="Genomic_DNA"/>
</dbReference>
<feature type="chain" id="PRO_5038647835" description="DUF8020 domain-containing protein" evidence="1">
    <location>
        <begin position="22"/>
        <end position="214"/>
    </location>
</feature>
<dbReference type="Pfam" id="PF26059">
    <property type="entry name" value="DUF8020"/>
    <property type="match status" value="1"/>
</dbReference>
<organism evidence="3 4">
    <name type="scientific">Nocardia wallacei</name>
    <dbReference type="NCBI Taxonomy" id="480035"/>
    <lineage>
        <taxon>Bacteria</taxon>
        <taxon>Bacillati</taxon>
        <taxon>Actinomycetota</taxon>
        <taxon>Actinomycetes</taxon>
        <taxon>Mycobacteriales</taxon>
        <taxon>Nocardiaceae</taxon>
        <taxon>Nocardia</taxon>
    </lineage>
</organism>
<dbReference type="Proteomes" id="UP000516173">
    <property type="component" value="Chromosome"/>
</dbReference>
<dbReference type="KEGG" id="nwl:NWFMUON74_64910"/>
<evidence type="ECO:0000313" key="4">
    <source>
        <dbReference type="Proteomes" id="UP000516173"/>
    </source>
</evidence>
<evidence type="ECO:0000256" key="1">
    <source>
        <dbReference type="SAM" id="SignalP"/>
    </source>
</evidence>
<feature type="signal peptide" evidence="1">
    <location>
        <begin position="1"/>
        <end position="21"/>
    </location>
</feature>
<protein>
    <recommendedName>
        <fullName evidence="2">DUF8020 domain-containing protein</fullName>
    </recommendedName>
</protein>
<keyword evidence="1" id="KW-0732">Signal</keyword>
<gene>
    <name evidence="3" type="ORF">NWFMUON74_64910</name>
</gene>
<dbReference type="AlphaFoldDB" id="A0A7G1KXF9"/>
<accession>A0A7G1KXF9</accession>
<dbReference type="InterPro" id="IPR058333">
    <property type="entry name" value="DUF8020"/>
</dbReference>
<reference evidence="3 4" key="1">
    <citation type="submission" date="2020-08" db="EMBL/GenBank/DDBJ databases">
        <title>Genome Sequencing of Nocardia wallacei strain FMUON74 and assembly.</title>
        <authorList>
            <person name="Toyokawa M."/>
            <person name="Uesaka K."/>
        </authorList>
    </citation>
    <scope>NUCLEOTIDE SEQUENCE [LARGE SCALE GENOMIC DNA]</scope>
    <source>
        <strain evidence="3 4">FMUON74</strain>
    </source>
</reference>
<sequence length="214" mass="22116">MRITKFVATALLCLTTVAATAGYAAAEPEQAPFEALGTDHGVGYRVGLTEDKRAAVSTLRAGRFLATWDAESIAITDDSGRFVTSVPLRYDIAGHPLELAPMIDEGGRRLTLTPSGQAPNPVRDIDAQQRLFDVVQAHLPAVASGAAIGAVIGFFVGFPAGLFIFDIVTVPIFTVLGALVGGAVGLHAAGGEPAIAEARQAVDHMLTGVAGSPR</sequence>
<evidence type="ECO:0000259" key="2">
    <source>
        <dbReference type="Pfam" id="PF26059"/>
    </source>
</evidence>
<evidence type="ECO:0000313" key="3">
    <source>
        <dbReference type="EMBL" id="BCK58719.1"/>
    </source>
</evidence>
<keyword evidence="4" id="KW-1185">Reference proteome</keyword>